<dbReference type="RefSeq" id="WP_379895615.1">
    <property type="nucleotide sequence ID" value="NZ_CBCSCT010000020.1"/>
</dbReference>
<dbReference type="EMBL" id="JBHSQV010000177">
    <property type="protein sequence ID" value="MFC5988169.1"/>
    <property type="molecule type" value="Genomic_DNA"/>
</dbReference>
<dbReference type="Proteomes" id="UP001596250">
    <property type="component" value="Unassembled WGS sequence"/>
</dbReference>
<organism evidence="2 3">
    <name type="scientific">Marinicrinis lubricantis</name>
    <dbReference type="NCBI Taxonomy" id="2086470"/>
    <lineage>
        <taxon>Bacteria</taxon>
        <taxon>Bacillati</taxon>
        <taxon>Bacillota</taxon>
        <taxon>Bacilli</taxon>
        <taxon>Bacillales</taxon>
        <taxon>Paenibacillaceae</taxon>
    </lineage>
</organism>
<dbReference type="InterPro" id="IPR050312">
    <property type="entry name" value="IolE/XylAMocC-like"/>
</dbReference>
<dbReference type="PANTHER" id="PTHR12110">
    <property type="entry name" value="HYDROXYPYRUVATE ISOMERASE"/>
    <property type="match status" value="1"/>
</dbReference>
<name>A0ABW1ITR4_9BACL</name>
<sequence length="290" mass="33359">MRLSTSTSFFGNRLDGSYIPFKESLHRCYDAGFRVLDACFCHALFGKTDFVREDWQQSIYELRNEADRLGVEFTQSHPVFLPGHIKQHPEEKQEVYRIMMERSIIASSMLGVKWAVVHPVEARPRAFDTEDSIRENIELHSWVVELAIKHSVGIAFENMIERPTSKRRFASHAGELAALIDAFNDPWVGACWDFGHGNFLYDDQRIALRTLGQRLKATHVNDNYGKEDEHMFPFHGSVDWHALVPVLTEIGYEGDFTYETHKEFDKLPDQVKDQVAKAGFEIGQYCLSLA</sequence>
<reference evidence="3" key="1">
    <citation type="journal article" date="2019" name="Int. J. Syst. Evol. Microbiol.">
        <title>The Global Catalogue of Microorganisms (GCM) 10K type strain sequencing project: providing services to taxonomists for standard genome sequencing and annotation.</title>
        <authorList>
            <consortium name="The Broad Institute Genomics Platform"/>
            <consortium name="The Broad Institute Genome Sequencing Center for Infectious Disease"/>
            <person name="Wu L."/>
            <person name="Ma J."/>
        </authorList>
    </citation>
    <scope>NUCLEOTIDE SEQUENCE [LARGE SCALE GENOMIC DNA]</scope>
    <source>
        <strain evidence="3">CCM 8749</strain>
    </source>
</reference>
<feature type="domain" description="Xylose isomerase-like TIM barrel" evidence="1">
    <location>
        <begin position="28"/>
        <end position="268"/>
    </location>
</feature>
<dbReference type="InterPro" id="IPR036237">
    <property type="entry name" value="Xyl_isomerase-like_sf"/>
</dbReference>
<evidence type="ECO:0000313" key="3">
    <source>
        <dbReference type="Proteomes" id="UP001596250"/>
    </source>
</evidence>
<keyword evidence="3" id="KW-1185">Reference proteome</keyword>
<evidence type="ECO:0000313" key="2">
    <source>
        <dbReference type="EMBL" id="MFC5988169.1"/>
    </source>
</evidence>
<keyword evidence="2" id="KW-0413">Isomerase</keyword>
<dbReference type="Gene3D" id="3.20.20.150">
    <property type="entry name" value="Divalent-metal-dependent TIM barrel enzymes"/>
    <property type="match status" value="1"/>
</dbReference>
<comment type="caution">
    <text evidence="2">The sequence shown here is derived from an EMBL/GenBank/DDBJ whole genome shotgun (WGS) entry which is preliminary data.</text>
</comment>
<dbReference type="Pfam" id="PF01261">
    <property type="entry name" value="AP_endonuc_2"/>
    <property type="match status" value="1"/>
</dbReference>
<gene>
    <name evidence="2" type="ORF">ACFPXP_17345</name>
</gene>
<evidence type="ECO:0000259" key="1">
    <source>
        <dbReference type="Pfam" id="PF01261"/>
    </source>
</evidence>
<accession>A0ABW1ITR4</accession>
<dbReference type="InterPro" id="IPR013022">
    <property type="entry name" value="Xyl_isomerase-like_TIM-brl"/>
</dbReference>
<dbReference type="SUPFAM" id="SSF51658">
    <property type="entry name" value="Xylose isomerase-like"/>
    <property type="match status" value="1"/>
</dbReference>
<dbReference type="GO" id="GO:0016853">
    <property type="term" value="F:isomerase activity"/>
    <property type="evidence" value="ECO:0007669"/>
    <property type="project" value="UniProtKB-KW"/>
</dbReference>
<proteinExistence type="predicted"/>
<protein>
    <submittedName>
        <fullName evidence="2">Sugar phosphate isomerase/epimerase family protein</fullName>
    </submittedName>
</protein>